<sequence length="126" mass="14208">MRAHGQWHIELNGPLIRLVLLDAFNEEGIRQLRQALKRAINSGAEMPQLALTDIRDSAIAIPEAYQDIRELHSAMAAIGVRKAAYCCAAHCAYGEFVLEPLWQHVPGVQRGYFRDDKDALAWLQQD</sequence>
<reference evidence="1" key="1">
    <citation type="submission" date="2020-09" db="EMBL/GenBank/DDBJ databases">
        <title>A novel bacterium of genus Neiella, isolated from South China Sea.</title>
        <authorList>
            <person name="Huang H."/>
            <person name="Mo K."/>
            <person name="Hu Y."/>
        </authorList>
    </citation>
    <scope>NUCLEOTIDE SEQUENCE</scope>
    <source>
        <strain evidence="1">HB171785</strain>
    </source>
</reference>
<evidence type="ECO:0000313" key="1">
    <source>
        <dbReference type="EMBL" id="MBD1388104.1"/>
    </source>
</evidence>
<accession>A0A8J6QEI2</accession>
<comment type="caution">
    <text evidence="1">The sequence shown here is derived from an EMBL/GenBank/DDBJ whole genome shotgun (WGS) entry which is preliminary data.</text>
</comment>
<proteinExistence type="predicted"/>
<dbReference type="EMBL" id="JACXAF010000001">
    <property type="protein sequence ID" value="MBD1388104.1"/>
    <property type="molecule type" value="Genomic_DNA"/>
</dbReference>
<evidence type="ECO:0000313" key="2">
    <source>
        <dbReference type="Proteomes" id="UP000638014"/>
    </source>
</evidence>
<dbReference type="RefSeq" id="WP_191143218.1">
    <property type="nucleotide sequence ID" value="NZ_JACXAF010000001.1"/>
</dbReference>
<dbReference type="AlphaFoldDB" id="A0A8J6QEI2"/>
<protein>
    <submittedName>
        <fullName evidence="1">Uncharacterized protein</fullName>
    </submittedName>
</protein>
<keyword evidence="2" id="KW-1185">Reference proteome</keyword>
<organism evidence="1 2">
    <name type="scientific">Neiella litorisoli</name>
    <dbReference type="NCBI Taxonomy" id="2771431"/>
    <lineage>
        <taxon>Bacteria</taxon>
        <taxon>Pseudomonadati</taxon>
        <taxon>Pseudomonadota</taxon>
        <taxon>Gammaproteobacteria</taxon>
        <taxon>Alteromonadales</taxon>
        <taxon>Echinimonadaceae</taxon>
        <taxon>Neiella</taxon>
    </lineage>
</organism>
<dbReference type="Proteomes" id="UP000638014">
    <property type="component" value="Unassembled WGS sequence"/>
</dbReference>
<name>A0A8J6QEI2_9GAMM</name>
<gene>
    <name evidence="1" type="ORF">IC617_01555</name>
</gene>